<dbReference type="GeneID" id="66107435"/>
<dbReference type="Proteomes" id="UP000812287">
    <property type="component" value="Unassembled WGS sequence"/>
</dbReference>
<evidence type="ECO:0000313" key="1">
    <source>
        <dbReference type="EMBL" id="KAG7451238.1"/>
    </source>
</evidence>
<name>A0A9P7W2Z5_9AGAR</name>
<evidence type="ECO:0000313" key="2">
    <source>
        <dbReference type="Proteomes" id="UP000812287"/>
    </source>
</evidence>
<comment type="caution">
    <text evidence="1">The sequence shown here is derived from an EMBL/GenBank/DDBJ whole genome shotgun (WGS) entry which is preliminary data.</text>
</comment>
<dbReference type="RefSeq" id="XP_043044738.1">
    <property type="nucleotide sequence ID" value="XM_043185138.1"/>
</dbReference>
<accession>A0A9P7W2Z5</accession>
<protein>
    <submittedName>
        <fullName evidence="1">Uncharacterized protein</fullName>
    </submittedName>
</protein>
<organism evidence="1 2">
    <name type="scientific">Guyanagaster necrorhizus</name>
    <dbReference type="NCBI Taxonomy" id="856835"/>
    <lineage>
        <taxon>Eukaryota</taxon>
        <taxon>Fungi</taxon>
        <taxon>Dikarya</taxon>
        <taxon>Basidiomycota</taxon>
        <taxon>Agaricomycotina</taxon>
        <taxon>Agaricomycetes</taxon>
        <taxon>Agaricomycetidae</taxon>
        <taxon>Agaricales</taxon>
        <taxon>Marasmiineae</taxon>
        <taxon>Physalacriaceae</taxon>
        <taxon>Guyanagaster</taxon>
    </lineage>
</organism>
<reference evidence="1" key="1">
    <citation type="submission" date="2020-11" db="EMBL/GenBank/DDBJ databases">
        <title>Adaptations for nitrogen fixation in a non-lichenized fungal sporocarp promotes dispersal by wood-feeding termites.</title>
        <authorList>
            <consortium name="DOE Joint Genome Institute"/>
            <person name="Koch R.A."/>
            <person name="Yoon G."/>
            <person name="Arayal U."/>
            <person name="Lail K."/>
            <person name="Amirebrahimi M."/>
            <person name="Labutti K."/>
            <person name="Lipzen A."/>
            <person name="Riley R."/>
            <person name="Barry K."/>
            <person name="Henrissat B."/>
            <person name="Grigoriev I.V."/>
            <person name="Herr J.R."/>
            <person name="Aime M.C."/>
        </authorList>
    </citation>
    <scope>NUCLEOTIDE SEQUENCE</scope>
    <source>
        <strain evidence="1">MCA 3950</strain>
    </source>
</reference>
<dbReference type="AlphaFoldDB" id="A0A9P7W2Z5"/>
<dbReference type="Gene3D" id="1.10.357.90">
    <property type="match status" value="1"/>
</dbReference>
<keyword evidence="2" id="KW-1185">Reference proteome</keyword>
<gene>
    <name evidence="1" type="ORF">BT62DRAFT_926894</name>
</gene>
<dbReference type="OrthoDB" id="289721at2759"/>
<proteinExistence type="predicted"/>
<dbReference type="EMBL" id="MU250525">
    <property type="protein sequence ID" value="KAG7451238.1"/>
    <property type="molecule type" value="Genomic_DNA"/>
</dbReference>
<sequence>MVYRTVKQMIAYFYASFRNTSRTQVAKSLDAKITVNKAEVDWLGCNAFYTVLLRKPRGYAWVLKELRGDIGRLKGSRCRKRFRGLFAEGLGSMEQIAY</sequence>